<reference evidence="1" key="1">
    <citation type="journal article" date="2021" name="Microb. Physiol.">
        <title>Proteogenomic Insights into the Physiology of Marine, Sulfate-Reducing, Filamentous Desulfonema limicola and Desulfonema magnum.</title>
        <authorList>
            <person name="Schnaars V."/>
            <person name="Wohlbrand L."/>
            <person name="Scheve S."/>
            <person name="Hinrichs C."/>
            <person name="Reinhardt R."/>
            <person name="Rabus R."/>
        </authorList>
    </citation>
    <scope>NUCLEOTIDE SEQUENCE</scope>
    <source>
        <strain evidence="1">5ac10</strain>
    </source>
</reference>
<dbReference type="AlphaFoldDB" id="A0A975B6X8"/>
<evidence type="ECO:0000313" key="1">
    <source>
        <dbReference type="EMBL" id="QTA79960.1"/>
    </source>
</evidence>
<accession>A0A975B6X8</accession>
<keyword evidence="2" id="KW-1185">Reference proteome</keyword>
<organism evidence="1 2">
    <name type="scientific">Desulfonema limicola</name>
    <dbReference type="NCBI Taxonomy" id="45656"/>
    <lineage>
        <taxon>Bacteria</taxon>
        <taxon>Pseudomonadati</taxon>
        <taxon>Thermodesulfobacteriota</taxon>
        <taxon>Desulfobacteria</taxon>
        <taxon>Desulfobacterales</taxon>
        <taxon>Desulfococcaceae</taxon>
        <taxon>Desulfonema</taxon>
    </lineage>
</organism>
<proteinExistence type="predicted"/>
<dbReference type="EMBL" id="CP061799">
    <property type="protein sequence ID" value="QTA79960.1"/>
    <property type="molecule type" value="Genomic_DNA"/>
</dbReference>
<sequence length="49" mass="5350">MIAGYTATNSQRTGLIESDLYLLSWCSFILTSACVAQKLKKMSCKTICG</sequence>
<dbReference type="KEGG" id="dli:dnl_22450"/>
<protein>
    <submittedName>
        <fullName evidence="1">Uncharacterized protein</fullName>
    </submittedName>
</protein>
<name>A0A975B6X8_9BACT</name>
<dbReference type="Proteomes" id="UP000663720">
    <property type="component" value="Chromosome"/>
</dbReference>
<evidence type="ECO:0000313" key="2">
    <source>
        <dbReference type="Proteomes" id="UP000663720"/>
    </source>
</evidence>
<gene>
    <name evidence="1" type="ORF">dnl_22450</name>
</gene>